<reference evidence="2 3" key="1">
    <citation type="journal article" date="2015" name="Nature">
        <title>rRNA introns, odd ribosomes, and small enigmatic genomes across a large radiation of phyla.</title>
        <authorList>
            <person name="Brown C.T."/>
            <person name="Hug L.A."/>
            <person name="Thomas B.C."/>
            <person name="Sharon I."/>
            <person name="Castelle C.J."/>
            <person name="Singh A."/>
            <person name="Wilkins M.J."/>
            <person name="Williams K.H."/>
            <person name="Banfield J.F."/>
        </authorList>
    </citation>
    <scope>NUCLEOTIDE SEQUENCE [LARGE SCALE GENOMIC DNA]</scope>
</reference>
<accession>A0A0G0WKB3</accession>
<comment type="caution">
    <text evidence="2">The sequence shown here is derived from an EMBL/GenBank/DDBJ whole genome shotgun (WGS) entry which is preliminary data.</text>
</comment>
<dbReference type="SUPFAM" id="SSF53756">
    <property type="entry name" value="UDP-Glycosyltransferase/glycogen phosphorylase"/>
    <property type="match status" value="1"/>
</dbReference>
<keyword evidence="2" id="KW-0808">Transferase</keyword>
<sequence>MPPGFNPKFNMAKLLIVVRKVDSEDLLLGFFHAWIEAFARRFDKVTVIGLGVGRHQLPANVKVLSLGEESGRNKVKYLFNFFRHIIQERYNYDAVFVHASPVYIILGAAFWRLLRKKISLWYAHGSANWILKLAEVCTDIIFTSTPEGCRLKSSKIRIVGQGIDTDLFRPTGQTDFSPLKIVTVGRISLSKDYETLVNAMEIIKETHPEGKAEILGGTITARDRTYLDYLKRLIRKKGLEELIILAGSVPNRLLPAKLQAANIFVNMGHTGSLDKAILEAMSCGMPILTCNEAAIRALGVHAEQLMFPKRDALALAQKIKWLLELSADERQNLGKVLREIVLAKHNLSDLVAKIKQQLYSI</sequence>
<name>A0A0G0WKB3_9BACT</name>
<dbReference type="Proteomes" id="UP000034753">
    <property type="component" value="Unassembled WGS sequence"/>
</dbReference>
<dbReference type="GO" id="GO:0016757">
    <property type="term" value="F:glycosyltransferase activity"/>
    <property type="evidence" value="ECO:0007669"/>
    <property type="project" value="InterPro"/>
</dbReference>
<feature type="domain" description="Glycosyl transferase family 1" evidence="1">
    <location>
        <begin position="178"/>
        <end position="335"/>
    </location>
</feature>
<dbReference type="Pfam" id="PF00534">
    <property type="entry name" value="Glycos_transf_1"/>
    <property type="match status" value="1"/>
</dbReference>
<dbReference type="EMBL" id="LCBN01000052">
    <property type="protein sequence ID" value="KKS12512.1"/>
    <property type="molecule type" value="Genomic_DNA"/>
</dbReference>
<protein>
    <submittedName>
        <fullName evidence="2">Glycosyltransferase</fullName>
    </submittedName>
</protein>
<gene>
    <name evidence="2" type="ORF">UU67_C0052G0003</name>
</gene>
<evidence type="ECO:0000313" key="2">
    <source>
        <dbReference type="EMBL" id="KKS12512.1"/>
    </source>
</evidence>
<dbReference type="AlphaFoldDB" id="A0A0G0WKB3"/>
<dbReference type="InterPro" id="IPR001296">
    <property type="entry name" value="Glyco_trans_1"/>
</dbReference>
<proteinExistence type="predicted"/>
<organism evidence="2 3">
    <name type="scientific">Candidatus Daviesbacteria bacterium GW2011_GWB1_41_5</name>
    <dbReference type="NCBI Taxonomy" id="1618429"/>
    <lineage>
        <taxon>Bacteria</taxon>
        <taxon>Candidatus Daviesiibacteriota</taxon>
    </lineage>
</organism>
<dbReference type="Gene3D" id="3.40.50.2000">
    <property type="entry name" value="Glycogen Phosphorylase B"/>
    <property type="match status" value="2"/>
</dbReference>
<dbReference type="PANTHER" id="PTHR12526">
    <property type="entry name" value="GLYCOSYLTRANSFERASE"/>
    <property type="match status" value="1"/>
</dbReference>
<evidence type="ECO:0000313" key="3">
    <source>
        <dbReference type="Proteomes" id="UP000034753"/>
    </source>
</evidence>
<evidence type="ECO:0000259" key="1">
    <source>
        <dbReference type="Pfam" id="PF00534"/>
    </source>
</evidence>